<gene>
    <name evidence="16" type="ORF">ASPCADRAFT_510339</name>
</gene>
<keyword evidence="6" id="KW-0146">Chitin degradation</keyword>
<comment type="caution">
    <text evidence="11">Lacks conserved residue(s) required for the propagation of feature annotation.</text>
</comment>
<dbReference type="InterPro" id="IPR011583">
    <property type="entry name" value="Chitinase_II/V-like_cat"/>
</dbReference>
<evidence type="ECO:0000259" key="15">
    <source>
        <dbReference type="PROSITE" id="PS51910"/>
    </source>
</evidence>
<dbReference type="Gene3D" id="3.20.20.80">
    <property type="entry name" value="Glycosidases"/>
    <property type="match status" value="1"/>
</dbReference>
<dbReference type="SUPFAM" id="SSF57016">
    <property type="entry name" value="Plant lectins/antimicrobial peptides"/>
    <property type="match status" value="1"/>
</dbReference>
<feature type="domain" description="GH18" evidence="15">
    <location>
        <begin position="147"/>
        <end position="504"/>
    </location>
</feature>
<protein>
    <recommendedName>
        <fullName evidence="3">chitinase</fullName>
        <ecNumber evidence="3">3.2.1.14</ecNumber>
    </recommendedName>
</protein>
<dbReference type="Gene3D" id="3.10.50.10">
    <property type="match status" value="1"/>
</dbReference>
<feature type="domain" description="Chitin-binding type-1" evidence="14">
    <location>
        <begin position="94"/>
        <end position="142"/>
    </location>
</feature>
<evidence type="ECO:0000313" key="17">
    <source>
        <dbReference type="Proteomes" id="UP000188318"/>
    </source>
</evidence>
<keyword evidence="8" id="KW-0119">Carbohydrate metabolism</keyword>
<dbReference type="Gene3D" id="3.30.60.10">
    <property type="entry name" value="Endochitinase-like"/>
    <property type="match status" value="1"/>
</dbReference>
<keyword evidence="13" id="KW-0732">Signal</keyword>
<dbReference type="InterPro" id="IPR001002">
    <property type="entry name" value="Chitin-bd_1"/>
</dbReference>
<sequence>MANSSIVSTFLLFLFGWQLICSVAFSENGALPSNFNPIHPFNLLSTSTGQDYTCSTTKPCKTGCCGPLDSTGTGNCGFGPDFCGPKCTSDCNRKSECDPGWGREWANSRSCPLNVCCSKFGFCGTTRDFCGNAVVVSPQCSGSSARGRTIGYYEAWNIERPCGKMGPDDIPLGYYTHLNYAFASIDPQTFRIAAMDNTTASLYQSVTTLKRRQASLEVWIAIGGWAMNDPGPTRAVFSDLAASQAAQDTFFESLISFMQTNSFDGVDLDWEYPVMDDRGGKPQDFGNFVMLLKRLRERLNQTGRRFGVSITLPASYWYLRGFDIVNLEPHVDFFNMMTYDIHGLWDATNKELGPYAFAHTNLTEINAALELLWRNNINPARVNLGLGFYGRSFTMKDPSCLKPGCPFSAGARAGECTGTPGVLAAYEINKIIQKGKSDVTLYKDEAVTVVTWDKDQWVSADNKETLKLKLDYASKRCLGGTMVWAIDLDDGTLIGDLGESMEKDRSRILPRRLALMPDLGTTDIDDVLGWKKWRKEHGHKHSH</sequence>
<dbReference type="VEuPathDB" id="FungiDB:ASPCADRAFT_510339"/>
<dbReference type="EMBL" id="KV907512">
    <property type="protein sequence ID" value="OOF91133.1"/>
    <property type="molecule type" value="Genomic_DNA"/>
</dbReference>
<dbReference type="Pfam" id="PF00187">
    <property type="entry name" value="Chitin_bind_1"/>
    <property type="match status" value="1"/>
</dbReference>
<dbReference type="Proteomes" id="UP000188318">
    <property type="component" value="Unassembled WGS sequence"/>
</dbReference>
<comment type="catalytic activity">
    <reaction evidence="1">
        <text>Random endo-hydrolysis of N-acetyl-beta-D-glucosaminide (1-&gt;4)-beta-linkages in chitin and chitodextrins.</text>
        <dbReference type="EC" id="3.2.1.14"/>
    </reaction>
</comment>
<evidence type="ECO:0000256" key="11">
    <source>
        <dbReference type="PROSITE-ProRule" id="PRU00261"/>
    </source>
</evidence>
<dbReference type="InterPro" id="IPR001579">
    <property type="entry name" value="Glyco_hydro_18_chit_AS"/>
</dbReference>
<evidence type="ECO:0000259" key="14">
    <source>
        <dbReference type="PROSITE" id="PS50941"/>
    </source>
</evidence>
<dbReference type="OrthoDB" id="73875at2759"/>
<dbReference type="OMA" id="MGLELLW"/>
<evidence type="ECO:0000256" key="8">
    <source>
        <dbReference type="ARBA" id="ARBA00023277"/>
    </source>
</evidence>
<evidence type="ECO:0000256" key="10">
    <source>
        <dbReference type="ARBA" id="ARBA00023326"/>
    </source>
</evidence>
<dbReference type="InterPro" id="IPR050314">
    <property type="entry name" value="Glycosyl_Hydrlase_18"/>
</dbReference>
<dbReference type="SMART" id="SM00270">
    <property type="entry name" value="ChtBD1"/>
    <property type="match status" value="1"/>
</dbReference>
<evidence type="ECO:0000256" key="4">
    <source>
        <dbReference type="ARBA" id="ARBA00022669"/>
    </source>
</evidence>
<dbReference type="AlphaFoldDB" id="A0A1R3R9H8"/>
<dbReference type="PANTHER" id="PTHR11177">
    <property type="entry name" value="CHITINASE"/>
    <property type="match status" value="1"/>
</dbReference>
<dbReference type="GO" id="GO:0000272">
    <property type="term" value="P:polysaccharide catabolic process"/>
    <property type="evidence" value="ECO:0007669"/>
    <property type="project" value="UniProtKB-KW"/>
</dbReference>
<comment type="similarity">
    <text evidence="2">Belongs to the glycosyl hydrolase 18 family. Chitinase class V subfamily.</text>
</comment>
<dbReference type="PANTHER" id="PTHR11177:SF333">
    <property type="entry name" value="CHITINASE"/>
    <property type="match status" value="1"/>
</dbReference>
<dbReference type="GO" id="GO:0006032">
    <property type="term" value="P:chitin catabolic process"/>
    <property type="evidence" value="ECO:0007669"/>
    <property type="project" value="UniProtKB-KW"/>
</dbReference>
<dbReference type="PROSITE" id="PS50941">
    <property type="entry name" value="CHIT_BIND_I_2"/>
    <property type="match status" value="1"/>
</dbReference>
<keyword evidence="7" id="KW-0843">Virulence</keyword>
<dbReference type="InterPro" id="IPR029070">
    <property type="entry name" value="Chitinase_insertion_sf"/>
</dbReference>
<dbReference type="GO" id="GO:0008061">
    <property type="term" value="F:chitin binding"/>
    <property type="evidence" value="ECO:0007669"/>
    <property type="project" value="UniProtKB-UniRule"/>
</dbReference>
<dbReference type="SMART" id="SM00636">
    <property type="entry name" value="Glyco_18"/>
    <property type="match status" value="1"/>
</dbReference>
<feature type="signal peptide" evidence="13">
    <location>
        <begin position="1"/>
        <end position="22"/>
    </location>
</feature>
<organism evidence="16 17">
    <name type="scientific">Aspergillus carbonarius (strain ITEM 5010)</name>
    <dbReference type="NCBI Taxonomy" id="602072"/>
    <lineage>
        <taxon>Eukaryota</taxon>
        <taxon>Fungi</taxon>
        <taxon>Dikarya</taxon>
        <taxon>Ascomycota</taxon>
        <taxon>Pezizomycotina</taxon>
        <taxon>Eurotiomycetes</taxon>
        <taxon>Eurotiomycetidae</taxon>
        <taxon>Eurotiales</taxon>
        <taxon>Aspergillaceae</taxon>
        <taxon>Aspergillus</taxon>
        <taxon>Aspergillus subgen. Circumdati</taxon>
    </lineage>
</organism>
<feature type="disulfide bond" evidence="11">
    <location>
        <begin position="116"/>
        <end position="130"/>
    </location>
</feature>
<evidence type="ECO:0000256" key="12">
    <source>
        <dbReference type="RuleBase" id="RU000489"/>
    </source>
</evidence>
<dbReference type="PROSITE" id="PS01095">
    <property type="entry name" value="GH18_1"/>
    <property type="match status" value="1"/>
</dbReference>
<feature type="disulfide bond" evidence="11">
    <location>
        <begin position="111"/>
        <end position="123"/>
    </location>
</feature>
<proteinExistence type="inferred from homology"/>
<dbReference type="CDD" id="cd00035">
    <property type="entry name" value="ChtBD1"/>
    <property type="match status" value="1"/>
</dbReference>
<dbReference type="GO" id="GO:0008843">
    <property type="term" value="F:endochitinase activity"/>
    <property type="evidence" value="ECO:0007669"/>
    <property type="project" value="UniProtKB-EC"/>
</dbReference>
<evidence type="ECO:0000256" key="6">
    <source>
        <dbReference type="ARBA" id="ARBA00023024"/>
    </source>
</evidence>
<dbReference type="InterPro" id="IPR017853">
    <property type="entry name" value="GH"/>
</dbReference>
<reference evidence="17" key="1">
    <citation type="journal article" date="2017" name="Genome Biol.">
        <title>Comparative genomics reveals high biological diversity and specific adaptations in the industrially and medically important fungal genus Aspergillus.</title>
        <authorList>
            <person name="de Vries R.P."/>
            <person name="Riley R."/>
            <person name="Wiebenga A."/>
            <person name="Aguilar-Osorio G."/>
            <person name="Amillis S."/>
            <person name="Uchima C.A."/>
            <person name="Anderluh G."/>
            <person name="Asadollahi M."/>
            <person name="Askin M."/>
            <person name="Barry K."/>
            <person name="Battaglia E."/>
            <person name="Bayram O."/>
            <person name="Benocci T."/>
            <person name="Braus-Stromeyer S.A."/>
            <person name="Caldana C."/>
            <person name="Canovas D."/>
            <person name="Cerqueira G.C."/>
            <person name="Chen F."/>
            <person name="Chen W."/>
            <person name="Choi C."/>
            <person name="Clum A."/>
            <person name="Dos Santos R.A."/>
            <person name="Damasio A.R."/>
            <person name="Diallinas G."/>
            <person name="Emri T."/>
            <person name="Fekete E."/>
            <person name="Flipphi M."/>
            <person name="Freyberg S."/>
            <person name="Gallo A."/>
            <person name="Gournas C."/>
            <person name="Habgood R."/>
            <person name="Hainaut M."/>
            <person name="Harispe M.L."/>
            <person name="Henrissat B."/>
            <person name="Hilden K.S."/>
            <person name="Hope R."/>
            <person name="Hossain A."/>
            <person name="Karabika E."/>
            <person name="Karaffa L."/>
            <person name="Karanyi Z."/>
            <person name="Krasevec N."/>
            <person name="Kuo A."/>
            <person name="Kusch H."/>
            <person name="LaButti K."/>
            <person name="Lagendijk E.L."/>
            <person name="Lapidus A."/>
            <person name="Levasseur A."/>
            <person name="Lindquist E."/>
            <person name="Lipzen A."/>
            <person name="Logrieco A.F."/>
            <person name="MacCabe A."/>
            <person name="Maekelae M.R."/>
            <person name="Malavazi I."/>
            <person name="Melin P."/>
            <person name="Meyer V."/>
            <person name="Mielnichuk N."/>
            <person name="Miskei M."/>
            <person name="Molnar A.P."/>
            <person name="Mule G."/>
            <person name="Ngan C.Y."/>
            <person name="Orejas M."/>
            <person name="Orosz E."/>
            <person name="Ouedraogo J.P."/>
            <person name="Overkamp K.M."/>
            <person name="Park H.-S."/>
            <person name="Perrone G."/>
            <person name="Piumi F."/>
            <person name="Punt P.J."/>
            <person name="Ram A.F."/>
            <person name="Ramon A."/>
            <person name="Rauscher S."/>
            <person name="Record E."/>
            <person name="Riano-Pachon D.M."/>
            <person name="Robert V."/>
            <person name="Roehrig J."/>
            <person name="Ruller R."/>
            <person name="Salamov A."/>
            <person name="Salih N.S."/>
            <person name="Samson R.A."/>
            <person name="Sandor E."/>
            <person name="Sanguinetti M."/>
            <person name="Schuetze T."/>
            <person name="Sepcic K."/>
            <person name="Shelest E."/>
            <person name="Sherlock G."/>
            <person name="Sophianopoulou V."/>
            <person name="Squina F.M."/>
            <person name="Sun H."/>
            <person name="Susca A."/>
            <person name="Todd R.B."/>
            <person name="Tsang A."/>
            <person name="Unkles S.E."/>
            <person name="van de Wiele N."/>
            <person name="van Rossen-Uffink D."/>
            <person name="Oliveira J.V."/>
            <person name="Vesth T.C."/>
            <person name="Visser J."/>
            <person name="Yu J.-H."/>
            <person name="Zhou M."/>
            <person name="Andersen M.R."/>
            <person name="Archer D.B."/>
            <person name="Baker S.E."/>
            <person name="Benoit I."/>
            <person name="Brakhage A.A."/>
            <person name="Braus G.H."/>
            <person name="Fischer R."/>
            <person name="Frisvad J.C."/>
            <person name="Goldman G.H."/>
            <person name="Houbraken J."/>
            <person name="Oakley B."/>
            <person name="Pocsi I."/>
            <person name="Scazzocchio C."/>
            <person name="Seiboth B."/>
            <person name="vanKuyk P.A."/>
            <person name="Wortman J."/>
            <person name="Dyer P.S."/>
            <person name="Grigoriev I.V."/>
        </authorList>
    </citation>
    <scope>NUCLEOTIDE SEQUENCE [LARGE SCALE GENOMIC DNA]</scope>
    <source>
        <strain evidence="17">ITEM 5010</strain>
    </source>
</reference>
<evidence type="ECO:0000256" key="7">
    <source>
        <dbReference type="ARBA" id="ARBA00023026"/>
    </source>
</evidence>
<dbReference type="InterPro" id="IPR001223">
    <property type="entry name" value="Glyco_hydro18_cat"/>
</dbReference>
<evidence type="ECO:0000256" key="3">
    <source>
        <dbReference type="ARBA" id="ARBA00012729"/>
    </source>
</evidence>
<evidence type="ECO:0000256" key="2">
    <source>
        <dbReference type="ARBA" id="ARBA00008682"/>
    </source>
</evidence>
<dbReference type="PROSITE" id="PS51910">
    <property type="entry name" value="GH18_2"/>
    <property type="match status" value="1"/>
</dbReference>
<accession>A0A1R3R9H8</accession>
<dbReference type="SUPFAM" id="SSF51445">
    <property type="entry name" value="(Trans)glycosidases"/>
    <property type="match status" value="1"/>
</dbReference>
<dbReference type="EC" id="3.2.1.14" evidence="3"/>
<evidence type="ECO:0000256" key="9">
    <source>
        <dbReference type="ARBA" id="ARBA00023295"/>
    </source>
</evidence>
<keyword evidence="17" id="KW-1185">Reference proteome</keyword>
<dbReference type="InterPro" id="IPR018371">
    <property type="entry name" value="Chitin-binding_1_CS"/>
</dbReference>
<keyword evidence="10" id="KW-0624">Polysaccharide degradation</keyword>
<evidence type="ECO:0000256" key="1">
    <source>
        <dbReference type="ARBA" id="ARBA00000822"/>
    </source>
</evidence>
<dbReference type="InterPro" id="IPR036861">
    <property type="entry name" value="Endochitinase-like_sf"/>
</dbReference>
<evidence type="ECO:0000256" key="13">
    <source>
        <dbReference type="SAM" id="SignalP"/>
    </source>
</evidence>
<feature type="chain" id="PRO_5012300341" description="chitinase" evidence="13">
    <location>
        <begin position="23"/>
        <end position="543"/>
    </location>
</feature>
<dbReference type="PROSITE" id="PS00026">
    <property type="entry name" value="CHIT_BIND_I_1"/>
    <property type="match status" value="1"/>
</dbReference>
<keyword evidence="11" id="KW-1015">Disulfide bond</keyword>
<dbReference type="SUPFAM" id="SSF54556">
    <property type="entry name" value="Chitinase insertion domain"/>
    <property type="match status" value="1"/>
</dbReference>
<dbReference type="STRING" id="602072.A0A1R3R9H8"/>
<name>A0A1R3R9H8_ASPC5</name>
<dbReference type="Pfam" id="PF00704">
    <property type="entry name" value="Glyco_hydro_18"/>
    <property type="match status" value="1"/>
</dbReference>
<keyword evidence="5 12" id="KW-0378">Hydrolase</keyword>
<keyword evidence="9 12" id="KW-0326">Glycosidase</keyword>
<evidence type="ECO:0000313" key="16">
    <source>
        <dbReference type="EMBL" id="OOF91133.1"/>
    </source>
</evidence>
<keyword evidence="4 11" id="KW-0147">Chitin-binding</keyword>
<evidence type="ECO:0000256" key="5">
    <source>
        <dbReference type="ARBA" id="ARBA00022801"/>
    </source>
</evidence>